<dbReference type="Proteomes" id="UP001202328">
    <property type="component" value="Unassembled WGS sequence"/>
</dbReference>
<name>A0AAD4XEK4_9MAGN</name>
<dbReference type="PANTHER" id="PTHR37258">
    <property type="entry name" value="FANTOM PROTEIN"/>
    <property type="match status" value="1"/>
</dbReference>
<feature type="region of interest" description="Disordered" evidence="1">
    <location>
        <begin position="113"/>
        <end position="170"/>
    </location>
</feature>
<sequence length="272" mass="30903">MSCAGKSASNWLDRLRVSKGFPAGNDVDLVHFLNPNTSIETNSVTETNDEKVNNNKSVDMEEDDEEEEIQVAKVKKKQSLTYSRDEKDNENENLFDLMSSVLSELFIMDNNNNNSGRKCQGISSRKTKSGRKQKNPKPCVISNESDDPETSPSTADGNSDKEGDKKKSGFDLEKNRKWKGGFISGYSRADVMIIDTSASIWKSDKWVFRKGNVWKVRDKKSRCRKVIRMRKKRKSNNQLSDSENVDKKKKKKERLLMISQSPSSSETDNAIK</sequence>
<feature type="compositionally biased region" description="Polar residues" evidence="1">
    <location>
        <begin position="113"/>
        <end position="124"/>
    </location>
</feature>
<accession>A0AAD4XEK4</accession>
<feature type="compositionally biased region" description="Basic residues" evidence="1">
    <location>
        <begin position="224"/>
        <end position="235"/>
    </location>
</feature>
<evidence type="ECO:0000313" key="3">
    <source>
        <dbReference type="Proteomes" id="UP001202328"/>
    </source>
</evidence>
<feature type="compositionally biased region" description="Polar residues" evidence="1">
    <location>
        <begin position="258"/>
        <end position="272"/>
    </location>
</feature>
<reference evidence="2" key="1">
    <citation type="submission" date="2022-04" db="EMBL/GenBank/DDBJ databases">
        <title>A functionally conserved STORR gene fusion in Papaver species that diverged 16.8 million years ago.</title>
        <authorList>
            <person name="Catania T."/>
        </authorList>
    </citation>
    <scope>NUCLEOTIDE SEQUENCE</scope>
    <source>
        <strain evidence="2">S-188037</strain>
    </source>
</reference>
<comment type="caution">
    <text evidence="2">The sequence shown here is derived from an EMBL/GenBank/DDBJ whole genome shotgun (WGS) entry which is preliminary data.</text>
</comment>
<gene>
    <name evidence="2" type="ORF">MKW98_014760</name>
</gene>
<feature type="compositionally biased region" description="Basic and acidic residues" evidence="1">
    <location>
        <begin position="158"/>
        <end position="170"/>
    </location>
</feature>
<protein>
    <submittedName>
        <fullName evidence="2">Uncharacterized protein</fullName>
    </submittedName>
</protein>
<keyword evidence="3" id="KW-1185">Reference proteome</keyword>
<proteinExistence type="predicted"/>
<dbReference type="EMBL" id="JAJJMB010011095">
    <property type="protein sequence ID" value="KAI3904580.1"/>
    <property type="molecule type" value="Genomic_DNA"/>
</dbReference>
<dbReference type="AlphaFoldDB" id="A0AAD4XEK4"/>
<feature type="compositionally biased region" description="Basic residues" evidence="1">
    <location>
        <begin position="125"/>
        <end position="135"/>
    </location>
</feature>
<dbReference type="PANTHER" id="PTHR37258:SF1">
    <property type="entry name" value="FANTOM PROTEIN"/>
    <property type="match status" value="1"/>
</dbReference>
<organism evidence="2 3">
    <name type="scientific">Papaver atlanticum</name>
    <dbReference type="NCBI Taxonomy" id="357466"/>
    <lineage>
        <taxon>Eukaryota</taxon>
        <taxon>Viridiplantae</taxon>
        <taxon>Streptophyta</taxon>
        <taxon>Embryophyta</taxon>
        <taxon>Tracheophyta</taxon>
        <taxon>Spermatophyta</taxon>
        <taxon>Magnoliopsida</taxon>
        <taxon>Ranunculales</taxon>
        <taxon>Papaveraceae</taxon>
        <taxon>Papaveroideae</taxon>
        <taxon>Papaver</taxon>
    </lineage>
</organism>
<feature type="region of interest" description="Disordered" evidence="1">
    <location>
        <begin position="224"/>
        <end position="272"/>
    </location>
</feature>
<evidence type="ECO:0000256" key="1">
    <source>
        <dbReference type="SAM" id="MobiDB-lite"/>
    </source>
</evidence>
<evidence type="ECO:0000313" key="2">
    <source>
        <dbReference type="EMBL" id="KAI3904580.1"/>
    </source>
</evidence>